<reference evidence="1 2" key="1">
    <citation type="submission" date="2020-07" db="EMBL/GenBank/DDBJ databases">
        <title>Taxonomic proposal: Crassvirales, a new order of highly abundant and diverse bacterial viruses.</title>
        <authorList>
            <person name="Shkoporov A.N."/>
            <person name="Stockdale S.R."/>
            <person name="Guerin E."/>
            <person name="Ross R.P."/>
            <person name="Hill C."/>
        </authorList>
    </citation>
    <scope>NUCLEOTIDE SEQUENCE [LARGE SCALE GENOMIC DNA]</scope>
</reference>
<sequence length="46" mass="5550">MEHKEIRSEITQVRLQILNALRSMNAIEVKNCIKRLKELDHQLYDE</sequence>
<proteinExistence type="predicted"/>
<dbReference type="KEGG" id="vg:65131914"/>
<evidence type="ECO:0000313" key="1">
    <source>
        <dbReference type="EMBL" id="QOR57755.1"/>
    </source>
</evidence>
<dbReference type="EMBL" id="MT774409">
    <property type="protein sequence ID" value="QOR57755.1"/>
    <property type="molecule type" value="Genomic_DNA"/>
</dbReference>
<dbReference type="GeneID" id="65131914"/>
<dbReference type="RefSeq" id="YP_010113395.1">
    <property type="nucleotide sequence ID" value="NC_055902.1"/>
</dbReference>
<name>A0A7M1RTI6_9CAUD</name>
<accession>A0A7M1RTI6</accession>
<organism evidence="1 2">
    <name type="scientific">uncultured phage cr131_1</name>
    <dbReference type="NCBI Taxonomy" id="2772093"/>
    <lineage>
        <taxon>Viruses</taxon>
        <taxon>Duplodnaviria</taxon>
        <taxon>Heunggongvirae</taxon>
        <taxon>Uroviricota</taxon>
        <taxon>Caudoviricetes</taxon>
        <taxon>Crassvirales</taxon>
        <taxon>Suoliviridae</taxon>
        <taxon>Oafivirinae</taxon>
        <taxon>Cacepaovirus</taxon>
        <taxon>Cacepaovirus simiae</taxon>
    </lineage>
</organism>
<evidence type="ECO:0000313" key="2">
    <source>
        <dbReference type="Proteomes" id="UP000594129"/>
    </source>
</evidence>
<dbReference type="Proteomes" id="UP000594129">
    <property type="component" value="Segment"/>
</dbReference>
<protein>
    <submittedName>
        <fullName evidence="1">Uncharacterized protein</fullName>
    </submittedName>
</protein>
<keyword evidence="2" id="KW-1185">Reference proteome</keyword>